<proteinExistence type="predicted"/>
<dbReference type="Proteomes" id="UP000004219">
    <property type="component" value="Unassembled WGS sequence"/>
</dbReference>
<protein>
    <submittedName>
        <fullName evidence="1">Uncharacterized protein</fullName>
    </submittedName>
</protein>
<comment type="caution">
    <text evidence="1">The sequence shown here is derived from an EMBL/GenBank/DDBJ whole genome shotgun (WGS) entry which is preliminary data.</text>
</comment>
<keyword evidence="2" id="KW-1185">Reference proteome</keyword>
<organism evidence="1 2">
    <name type="scientific">Phocaeicola vulgatus CL09T03C04</name>
    <dbReference type="NCBI Taxonomy" id="997891"/>
    <lineage>
        <taxon>Bacteria</taxon>
        <taxon>Pseudomonadati</taxon>
        <taxon>Bacteroidota</taxon>
        <taxon>Bacteroidia</taxon>
        <taxon>Bacteroidales</taxon>
        <taxon>Bacteroidaceae</taxon>
        <taxon>Phocaeicola</taxon>
    </lineage>
</organism>
<reference evidence="1 2" key="1">
    <citation type="submission" date="2012-02" db="EMBL/GenBank/DDBJ databases">
        <title>The Genome Sequence of Bacteroides vulgatus CL09T03C04.</title>
        <authorList>
            <consortium name="The Broad Institute Genome Sequencing Platform"/>
            <person name="Earl A."/>
            <person name="Ward D."/>
            <person name="Feldgarden M."/>
            <person name="Gevers D."/>
            <person name="Zitomersky N.L."/>
            <person name="Coyne M.J."/>
            <person name="Comstock L.E."/>
            <person name="Young S.K."/>
            <person name="Zeng Q."/>
            <person name="Gargeya S."/>
            <person name="Fitzgerald M."/>
            <person name="Haas B."/>
            <person name="Abouelleil A."/>
            <person name="Alvarado L."/>
            <person name="Arachchi H.M."/>
            <person name="Berlin A."/>
            <person name="Chapman S.B."/>
            <person name="Gearin G."/>
            <person name="Goldberg J."/>
            <person name="Griggs A."/>
            <person name="Gujja S."/>
            <person name="Hansen M."/>
            <person name="Heiman D."/>
            <person name="Howarth C."/>
            <person name="Larimer J."/>
            <person name="Lui A."/>
            <person name="MacDonald P.J.P."/>
            <person name="McCowen C."/>
            <person name="Montmayeur A."/>
            <person name="Murphy C."/>
            <person name="Neiman D."/>
            <person name="Pearson M."/>
            <person name="Priest M."/>
            <person name="Roberts A."/>
            <person name="Saif S."/>
            <person name="Shea T."/>
            <person name="Sisk P."/>
            <person name="Stolte C."/>
            <person name="Sykes S."/>
            <person name="Wortman J."/>
            <person name="Nusbaum C."/>
            <person name="Birren B."/>
        </authorList>
    </citation>
    <scope>NUCLEOTIDE SEQUENCE [LARGE SCALE GENOMIC DNA]</scope>
    <source>
        <strain evidence="1 2">CL09T03C04</strain>
    </source>
</reference>
<dbReference type="AlphaFoldDB" id="I9U1D2"/>
<dbReference type="HOGENOM" id="CLU_142784_0_0_10"/>
<accession>I9U1D2</accession>
<dbReference type="PATRIC" id="fig|997891.3.peg.3185"/>
<name>I9U1D2_PHOVU</name>
<gene>
    <name evidence="1" type="ORF">HMPREF1058_03018</name>
</gene>
<dbReference type="EMBL" id="AGXZ01000024">
    <property type="protein sequence ID" value="EIY75633.1"/>
    <property type="molecule type" value="Genomic_DNA"/>
</dbReference>
<evidence type="ECO:0000313" key="2">
    <source>
        <dbReference type="Proteomes" id="UP000004219"/>
    </source>
</evidence>
<evidence type="ECO:0000313" key="1">
    <source>
        <dbReference type="EMBL" id="EIY75633.1"/>
    </source>
</evidence>
<sequence length="152" mass="17826">MYQDALREITEKAPAKFSIYDCMDVVCKDIIDNHLEKAGVNISFISDYIQNHIKTVVGYSILKILYYEKNPEKAECEEYPKGEKPNEDEHPVILEKGDYMPFILITYGIECFFLSEQPEKLLKYIKKMRIPGALRYKKEITLLYNKVNNKES</sequence>